<evidence type="ECO:0000256" key="11">
    <source>
        <dbReference type="ARBA" id="ARBA00023004"/>
    </source>
</evidence>
<evidence type="ECO:0000256" key="14">
    <source>
        <dbReference type="ARBA" id="ARBA00030437"/>
    </source>
</evidence>
<name>A0A0K9PJE2_ZOSMR</name>
<dbReference type="InterPro" id="IPR005708">
    <property type="entry name" value="Homogentis_dOase"/>
</dbReference>
<evidence type="ECO:0000256" key="9">
    <source>
        <dbReference type="ARBA" id="ARBA00022964"/>
    </source>
</evidence>
<evidence type="ECO:0000256" key="15">
    <source>
        <dbReference type="ARBA" id="ARBA00033225"/>
    </source>
</evidence>
<comment type="pathway">
    <text evidence="3">Amino-acid degradation; L-phenylalanine degradation; acetoacetate and fumarate from L-phenylalanine: step 4/6.</text>
</comment>
<keyword evidence="8" id="KW-0828">Tyrosine catabolism</keyword>
<evidence type="ECO:0000256" key="6">
    <source>
        <dbReference type="ARBA" id="ARBA00018757"/>
    </source>
</evidence>
<dbReference type="EC" id="1.13.11.5" evidence="5"/>
<comment type="similarity">
    <text evidence="4">Belongs to the homogentisate dioxygenase family.</text>
</comment>
<dbReference type="InterPro" id="IPR046451">
    <property type="entry name" value="HgmA_C"/>
</dbReference>
<evidence type="ECO:0000256" key="8">
    <source>
        <dbReference type="ARBA" id="ARBA00022878"/>
    </source>
</evidence>
<evidence type="ECO:0000313" key="20">
    <source>
        <dbReference type="EMBL" id="KMZ69076.1"/>
    </source>
</evidence>
<feature type="binding site" evidence="17">
    <location>
        <position position="363"/>
    </location>
    <ligand>
        <name>homogentisate</name>
        <dbReference type="ChEBI" id="CHEBI:16169"/>
    </ligand>
</feature>
<sequence>MDEKPMTSPMEEDGKKSFRYMSGFGNHFHSEAKKGSLPRDQNNPLVCPYGLYAEQISGTSFTTTRTHNQRSWMYRIKPSAAHEPFIPRVPSHEHLIGEFDNSTSKTTPSRLRWMPADVPDSPKDFIDGLYTVCGAGSVFLRHGFAIHMYAANKSMMNSALCNADGDFLIVPQKGKLVITTECGMLQIIPGEIVVLPQGFRFSVELPDGPSFGYVAEIFGTHFQLPELGPIGANGLAAARDFLVPTAWFEDISHPGYVVVQKFGGQLFTANQNFSPFNVVAWHGNYVPYKYDLNKFSPYNTVRIDHGDPSINTVLTAPSDKAGVALLDFVIFPPRWHVAEHTFRPPYYHRNCMSEFMGLIHGEYEAKADGFLPGGATLHSCMTPHGPDTKTYETAISKCDEDIGPSKISGTMTFMFESCLIPRVCKWALNSSHLDKNYYHCWINLRSYFNCEDTKNE</sequence>
<dbReference type="GO" id="GO:0004411">
    <property type="term" value="F:homogentisate 1,2-dioxygenase activity"/>
    <property type="evidence" value="ECO:0000318"/>
    <property type="project" value="GO_Central"/>
</dbReference>
<dbReference type="PANTHER" id="PTHR11056">
    <property type="entry name" value="HOMOGENTISATE 1,2-DIOXYGENASE"/>
    <property type="match status" value="1"/>
</dbReference>
<gene>
    <name evidence="20" type="ORF">ZOSMA_222G00210</name>
</gene>
<dbReference type="Pfam" id="PF04209">
    <property type="entry name" value="HgmA_C"/>
    <property type="match status" value="1"/>
</dbReference>
<dbReference type="AlphaFoldDB" id="A0A0K9PJE2"/>
<evidence type="ECO:0000259" key="19">
    <source>
        <dbReference type="Pfam" id="PF20510"/>
    </source>
</evidence>
<feature type="binding site" evidence="17">
    <location>
        <position position="354"/>
    </location>
    <ligand>
        <name>Fe cation</name>
        <dbReference type="ChEBI" id="CHEBI:24875"/>
    </ligand>
</feature>
<protein>
    <recommendedName>
        <fullName evidence="6">Homogentisate 1,2-dioxygenase</fullName>
        <ecNumber evidence="5">1.13.11.5</ecNumber>
    </recommendedName>
    <alternativeName>
        <fullName evidence="13">Homogentisate oxygenase</fullName>
    </alternativeName>
    <alternativeName>
        <fullName evidence="14">Homogentisic acid oxidase</fullName>
    </alternativeName>
    <alternativeName>
        <fullName evidence="15">Homogentisicase</fullName>
    </alternativeName>
</protein>
<dbReference type="PANTHER" id="PTHR11056:SF0">
    <property type="entry name" value="HOMOGENTISATE 1,2-DIOXYGENASE"/>
    <property type="match status" value="1"/>
</dbReference>
<evidence type="ECO:0000256" key="13">
    <source>
        <dbReference type="ARBA" id="ARBA00030235"/>
    </source>
</evidence>
<evidence type="ECO:0000256" key="12">
    <source>
        <dbReference type="ARBA" id="ARBA00023232"/>
    </source>
</evidence>
<dbReference type="EMBL" id="LFYR01000791">
    <property type="protein sequence ID" value="KMZ69076.1"/>
    <property type="molecule type" value="Genomic_DNA"/>
</dbReference>
<evidence type="ECO:0000313" key="21">
    <source>
        <dbReference type="Proteomes" id="UP000036987"/>
    </source>
</evidence>
<dbReference type="UniPathway" id="UPA00139">
    <property type="reaction ID" value="UER00339"/>
</dbReference>
<dbReference type="GO" id="GO:0046872">
    <property type="term" value="F:metal ion binding"/>
    <property type="evidence" value="ECO:0007669"/>
    <property type="project" value="UniProtKB-KW"/>
</dbReference>
<dbReference type="Pfam" id="PF20510">
    <property type="entry name" value="HgmA_N"/>
    <property type="match status" value="1"/>
</dbReference>
<accession>A0A0K9PJE2</accession>
<dbReference type="InterPro" id="IPR046452">
    <property type="entry name" value="HgmA_N"/>
</dbReference>
<dbReference type="Gene3D" id="2.60.120.10">
    <property type="entry name" value="Jelly Rolls"/>
    <property type="match status" value="1"/>
</dbReference>
<comment type="caution">
    <text evidence="20">The sequence shown here is derived from an EMBL/GenBank/DDBJ whole genome shotgun (WGS) entry which is preliminary data.</text>
</comment>
<evidence type="ECO:0000256" key="4">
    <source>
        <dbReference type="ARBA" id="ARBA00007757"/>
    </source>
</evidence>
<proteinExistence type="inferred from homology"/>
<reference evidence="21" key="1">
    <citation type="journal article" date="2016" name="Nature">
        <title>The genome of the seagrass Zostera marina reveals angiosperm adaptation to the sea.</title>
        <authorList>
            <person name="Olsen J.L."/>
            <person name="Rouze P."/>
            <person name="Verhelst B."/>
            <person name="Lin Y.-C."/>
            <person name="Bayer T."/>
            <person name="Collen J."/>
            <person name="Dattolo E."/>
            <person name="De Paoli E."/>
            <person name="Dittami S."/>
            <person name="Maumus F."/>
            <person name="Michel G."/>
            <person name="Kersting A."/>
            <person name="Lauritano C."/>
            <person name="Lohaus R."/>
            <person name="Toepel M."/>
            <person name="Tonon T."/>
            <person name="Vanneste K."/>
            <person name="Amirebrahimi M."/>
            <person name="Brakel J."/>
            <person name="Bostroem C."/>
            <person name="Chovatia M."/>
            <person name="Grimwood J."/>
            <person name="Jenkins J.W."/>
            <person name="Jueterbock A."/>
            <person name="Mraz A."/>
            <person name="Stam W.T."/>
            <person name="Tice H."/>
            <person name="Bornberg-Bauer E."/>
            <person name="Green P.J."/>
            <person name="Pearson G.A."/>
            <person name="Procaccini G."/>
            <person name="Duarte C.M."/>
            <person name="Schmutz J."/>
            <person name="Reusch T.B.H."/>
            <person name="Van de Peer Y."/>
        </authorList>
    </citation>
    <scope>NUCLEOTIDE SEQUENCE [LARGE SCALE GENOMIC DNA]</scope>
    <source>
        <strain evidence="21">cv. Finnish</strain>
    </source>
</reference>
<dbReference type="GO" id="GO:0006572">
    <property type="term" value="P:L-tyrosine catabolic process"/>
    <property type="evidence" value="ECO:0007669"/>
    <property type="project" value="UniProtKB-KW"/>
</dbReference>
<organism evidence="20 21">
    <name type="scientific">Zostera marina</name>
    <name type="common">Eelgrass</name>
    <dbReference type="NCBI Taxonomy" id="29655"/>
    <lineage>
        <taxon>Eukaryota</taxon>
        <taxon>Viridiplantae</taxon>
        <taxon>Streptophyta</taxon>
        <taxon>Embryophyta</taxon>
        <taxon>Tracheophyta</taxon>
        <taxon>Spermatophyta</taxon>
        <taxon>Magnoliopsida</taxon>
        <taxon>Liliopsida</taxon>
        <taxon>Zosteraceae</taxon>
        <taxon>Zostera</taxon>
    </lineage>
</organism>
<dbReference type="InterPro" id="IPR011051">
    <property type="entry name" value="RmlC_Cupin_sf"/>
</dbReference>
<evidence type="ECO:0000259" key="18">
    <source>
        <dbReference type="Pfam" id="PF04209"/>
    </source>
</evidence>
<feature type="active site" description="Proton acceptor" evidence="16">
    <location>
        <position position="305"/>
    </location>
</feature>
<dbReference type="SUPFAM" id="SSF51182">
    <property type="entry name" value="RmlC-like cupins"/>
    <property type="match status" value="1"/>
</dbReference>
<dbReference type="OMA" id="MLPHGPD"/>
<dbReference type="CDD" id="cd07000">
    <property type="entry name" value="cupin_HGO_N"/>
    <property type="match status" value="1"/>
</dbReference>
<keyword evidence="9 20" id="KW-0223">Dioxygenase</keyword>
<dbReference type="OrthoDB" id="1689029at2759"/>
<dbReference type="FunFam" id="2.60.120.10:FF:000069">
    <property type="entry name" value="Homogentisate 1,2-dioxygenase"/>
    <property type="match status" value="1"/>
</dbReference>
<evidence type="ECO:0000256" key="10">
    <source>
        <dbReference type="ARBA" id="ARBA00023002"/>
    </source>
</evidence>
<dbReference type="InterPro" id="IPR014710">
    <property type="entry name" value="RmlC-like_jellyroll"/>
</dbReference>
<dbReference type="NCBIfam" id="TIGR01015">
    <property type="entry name" value="hmgA"/>
    <property type="match status" value="1"/>
</dbReference>
<dbReference type="STRING" id="29655.A0A0K9PJE2"/>
<dbReference type="GO" id="GO:0006559">
    <property type="term" value="P:L-phenylalanine catabolic process"/>
    <property type="evidence" value="ECO:0000318"/>
    <property type="project" value="GO_Central"/>
</dbReference>
<feature type="domain" description="Homogentisate 1,2-dioxygenase N-terminal" evidence="19">
    <location>
        <begin position="19"/>
        <end position="292"/>
    </location>
</feature>
<evidence type="ECO:0000256" key="7">
    <source>
        <dbReference type="ARBA" id="ARBA00022723"/>
    </source>
</evidence>
<keyword evidence="7 17" id="KW-0479">Metal-binding</keyword>
<comment type="catalytic activity">
    <reaction evidence="1">
        <text>homogentisate + O2 = 4-maleylacetoacetate + H(+)</text>
        <dbReference type="Rhea" id="RHEA:15449"/>
        <dbReference type="ChEBI" id="CHEBI:15378"/>
        <dbReference type="ChEBI" id="CHEBI:15379"/>
        <dbReference type="ChEBI" id="CHEBI:16169"/>
        <dbReference type="ChEBI" id="CHEBI:17105"/>
        <dbReference type="EC" id="1.13.11.5"/>
    </reaction>
</comment>
<keyword evidence="21" id="KW-1185">Reference proteome</keyword>
<feature type="binding site" evidence="17">
    <location>
        <position position="384"/>
    </location>
    <ligand>
        <name>Fe cation</name>
        <dbReference type="ChEBI" id="CHEBI:24875"/>
    </ligand>
</feature>
<evidence type="ECO:0000256" key="2">
    <source>
        <dbReference type="ARBA" id="ARBA00001962"/>
    </source>
</evidence>
<evidence type="ECO:0000256" key="17">
    <source>
        <dbReference type="PIRSR" id="PIRSR605708-2"/>
    </source>
</evidence>
<keyword evidence="10" id="KW-0560">Oxidoreductase</keyword>
<dbReference type="Proteomes" id="UP000036987">
    <property type="component" value="Unassembled WGS sequence"/>
</dbReference>
<feature type="domain" description="Homogentisate 1,2-dioxygenase C-terminal" evidence="18">
    <location>
        <begin position="294"/>
        <end position="447"/>
    </location>
</feature>
<comment type="cofactor">
    <cofactor evidence="2 17">
        <name>Fe cation</name>
        <dbReference type="ChEBI" id="CHEBI:24875"/>
    </cofactor>
</comment>
<keyword evidence="12" id="KW-0585">Phenylalanine catabolism</keyword>
<evidence type="ECO:0000256" key="16">
    <source>
        <dbReference type="PIRSR" id="PIRSR605708-1"/>
    </source>
</evidence>
<feature type="binding site" evidence="17">
    <location>
        <position position="384"/>
    </location>
    <ligand>
        <name>homogentisate</name>
        <dbReference type="ChEBI" id="CHEBI:16169"/>
    </ligand>
</feature>
<evidence type="ECO:0000256" key="3">
    <source>
        <dbReference type="ARBA" id="ARBA00004704"/>
    </source>
</evidence>
<evidence type="ECO:0000256" key="5">
    <source>
        <dbReference type="ARBA" id="ARBA00013127"/>
    </source>
</evidence>
<feature type="binding site" evidence="17">
    <location>
        <position position="348"/>
    </location>
    <ligand>
        <name>Fe cation</name>
        <dbReference type="ChEBI" id="CHEBI:24875"/>
    </ligand>
</feature>
<evidence type="ECO:0000256" key="1">
    <source>
        <dbReference type="ARBA" id="ARBA00000076"/>
    </source>
</evidence>
<keyword evidence="11 17" id="KW-0408">Iron</keyword>